<name>G3AKS7_SPAPN</name>
<dbReference type="HOGENOM" id="CLU_1300356_0_0_1"/>
<dbReference type="Proteomes" id="UP000000709">
    <property type="component" value="Unassembled WGS sequence"/>
</dbReference>
<dbReference type="KEGG" id="spaa:SPAPADRAFT_60309"/>
<dbReference type="OrthoDB" id="4087488at2759"/>
<organism evidence="2">
    <name type="scientific">Spathaspora passalidarum (strain NRRL Y-27907 / 11-Y1)</name>
    <dbReference type="NCBI Taxonomy" id="619300"/>
    <lineage>
        <taxon>Eukaryota</taxon>
        <taxon>Fungi</taxon>
        <taxon>Dikarya</taxon>
        <taxon>Ascomycota</taxon>
        <taxon>Saccharomycotina</taxon>
        <taxon>Pichiomycetes</taxon>
        <taxon>Debaryomycetaceae</taxon>
        <taxon>Spathaspora</taxon>
    </lineage>
</organism>
<proteinExistence type="predicted"/>
<dbReference type="InParanoid" id="G3AKS7"/>
<evidence type="ECO:0000313" key="2">
    <source>
        <dbReference type="Proteomes" id="UP000000709"/>
    </source>
</evidence>
<gene>
    <name evidence="1" type="ORF">SPAPADRAFT_60309</name>
</gene>
<dbReference type="AlphaFoldDB" id="G3AKS7"/>
<dbReference type="EMBL" id="GL996501">
    <property type="protein sequence ID" value="EGW32981.1"/>
    <property type="molecule type" value="Genomic_DNA"/>
</dbReference>
<reference evidence="1 2" key="1">
    <citation type="journal article" date="2011" name="Proc. Natl. Acad. Sci. U.S.A.">
        <title>Comparative genomics of xylose-fermenting fungi for enhanced biofuel production.</title>
        <authorList>
            <person name="Wohlbach D.J."/>
            <person name="Kuo A."/>
            <person name="Sato T.K."/>
            <person name="Potts K.M."/>
            <person name="Salamov A.A."/>
            <person name="LaButti K.M."/>
            <person name="Sun H."/>
            <person name="Clum A."/>
            <person name="Pangilinan J.L."/>
            <person name="Lindquist E.A."/>
            <person name="Lucas S."/>
            <person name="Lapidus A."/>
            <person name="Jin M."/>
            <person name="Gunawan C."/>
            <person name="Balan V."/>
            <person name="Dale B.E."/>
            <person name="Jeffries T.W."/>
            <person name="Zinkel R."/>
            <person name="Barry K.W."/>
            <person name="Grigoriev I.V."/>
            <person name="Gasch A.P."/>
        </authorList>
    </citation>
    <scope>NUCLEOTIDE SEQUENCE [LARGE SCALE GENOMIC DNA]</scope>
    <source>
        <strain evidence="2">NRRL Y-27907 / 11-Y1</strain>
    </source>
</reference>
<sequence length="212" mass="25130">MRLFKGYSYASSIKQEYFPFINLRTKYARFFTNFEVDDMNHNKWSIGSIPRVRISKMNKFKSKVKHSINEEVEQDEVDEYKLIGKRNIYFHRNYFTHNPFIYSHETKFPPVLSMFRQYETKSVKRIKQSVKKKRQSLINHDKYIAQEEDLGTKYYNGSDGLYFSGSNQDDNPDDNKLGWITIYDDETLSNKGMFEFVLGMTLAVGFDSCLSD</sequence>
<accession>G3AKS7</accession>
<keyword evidence="2" id="KW-1185">Reference proteome</keyword>
<dbReference type="RefSeq" id="XP_007374496.1">
    <property type="nucleotide sequence ID" value="XM_007374434.1"/>
</dbReference>
<dbReference type="GeneID" id="18873335"/>
<dbReference type="STRING" id="619300.G3AKS7"/>
<dbReference type="eggNOG" id="ENOG502S7DH">
    <property type="taxonomic scope" value="Eukaryota"/>
</dbReference>
<evidence type="ECO:0000313" key="1">
    <source>
        <dbReference type="EMBL" id="EGW32981.1"/>
    </source>
</evidence>
<protein>
    <submittedName>
        <fullName evidence="1">Uncharacterized protein</fullName>
    </submittedName>
</protein>